<evidence type="ECO:0000256" key="1">
    <source>
        <dbReference type="ARBA" id="ARBA00004651"/>
    </source>
</evidence>
<keyword evidence="2" id="KW-1003">Cell membrane</keyword>
<evidence type="ECO:0000313" key="8">
    <source>
        <dbReference type="Proteomes" id="UP000294257"/>
    </source>
</evidence>
<feature type="transmembrane region" description="Helical" evidence="6">
    <location>
        <begin position="112"/>
        <end position="133"/>
    </location>
</feature>
<dbReference type="OrthoDB" id="3175972at2"/>
<dbReference type="GO" id="GO:0005886">
    <property type="term" value="C:plasma membrane"/>
    <property type="evidence" value="ECO:0007669"/>
    <property type="project" value="UniProtKB-SubCell"/>
</dbReference>
<proteinExistence type="predicted"/>
<dbReference type="PANTHER" id="PTHR30086:SF20">
    <property type="entry name" value="ARGININE EXPORTER PROTEIN ARGO-RELATED"/>
    <property type="match status" value="1"/>
</dbReference>
<dbReference type="RefSeq" id="WP_130342607.1">
    <property type="nucleotide sequence ID" value="NZ_SGWQ01000001.1"/>
</dbReference>
<dbReference type="EMBL" id="SGWQ01000001">
    <property type="protein sequence ID" value="RZS45002.1"/>
    <property type="molecule type" value="Genomic_DNA"/>
</dbReference>
<organism evidence="7 8">
    <name type="scientific">Herbihabitans rhizosphaerae</name>
    <dbReference type="NCBI Taxonomy" id="1872711"/>
    <lineage>
        <taxon>Bacteria</taxon>
        <taxon>Bacillati</taxon>
        <taxon>Actinomycetota</taxon>
        <taxon>Actinomycetes</taxon>
        <taxon>Pseudonocardiales</taxon>
        <taxon>Pseudonocardiaceae</taxon>
        <taxon>Herbihabitans</taxon>
    </lineage>
</organism>
<evidence type="ECO:0000256" key="2">
    <source>
        <dbReference type="ARBA" id="ARBA00022475"/>
    </source>
</evidence>
<dbReference type="Pfam" id="PF01810">
    <property type="entry name" value="LysE"/>
    <property type="match status" value="1"/>
</dbReference>
<feature type="transmembrane region" description="Helical" evidence="6">
    <location>
        <begin position="145"/>
        <end position="175"/>
    </location>
</feature>
<evidence type="ECO:0000256" key="5">
    <source>
        <dbReference type="ARBA" id="ARBA00023136"/>
    </source>
</evidence>
<keyword evidence="8" id="KW-1185">Reference proteome</keyword>
<protein>
    <submittedName>
        <fullName evidence="7">Threonine/homoserine/homoserine lactone efflux protein</fullName>
    </submittedName>
</protein>
<gene>
    <name evidence="7" type="ORF">EV193_101886</name>
</gene>
<dbReference type="AlphaFoldDB" id="A0A4Q7L996"/>
<evidence type="ECO:0000256" key="6">
    <source>
        <dbReference type="SAM" id="Phobius"/>
    </source>
</evidence>
<dbReference type="PIRSF" id="PIRSF006324">
    <property type="entry name" value="LeuE"/>
    <property type="match status" value="1"/>
</dbReference>
<keyword evidence="5 6" id="KW-0472">Membrane</keyword>
<keyword evidence="3 6" id="KW-0812">Transmembrane</keyword>
<dbReference type="GO" id="GO:0015171">
    <property type="term" value="F:amino acid transmembrane transporter activity"/>
    <property type="evidence" value="ECO:0007669"/>
    <property type="project" value="TreeGrafter"/>
</dbReference>
<sequence length="211" mass="22263">MVDGSAILAIALIALGLVLTPGPNMIYLASRSISQGRRAGLVSLLGVGAGFLVYLAFATAGLAAVFVTVPAAYTVLKIAGALYLLFLAWQAIRGGNSPFQPKDLAPDSRRKLFGMGVLTCLLNPKIAILYVSLLPQFVDEAHGAVWLQSLVLGLVQIAVAITVNGLVVLTAGGLSRFFSAREGWLRAQRYTMGAVLGFFAVRMLTDRRAAA</sequence>
<evidence type="ECO:0000256" key="4">
    <source>
        <dbReference type="ARBA" id="ARBA00022989"/>
    </source>
</evidence>
<name>A0A4Q7L996_9PSEU</name>
<dbReference type="PANTHER" id="PTHR30086">
    <property type="entry name" value="ARGININE EXPORTER PROTEIN ARGO"/>
    <property type="match status" value="1"/>
</dbReference>
<reference evidence="7 8" key="1">
    <citation type="submission" date="2019-02" db="EMBL/GenBank/DDBJ databases">
        <title>Genomic Encyclopedia of Type Strains, Phase IV (KMG-IV): sequencing the most valuable type-strain genomes for metagenomic binning, comparative biology and taxonomic classification.</title>
        <authorList>
            <person name="Goeker M."/>
        </authorList>
    </citation>
    <scope>NUCLEOTIDE SEQUENCE [LARGE SCALE GENOMIC DNA]</scope>
    <source>
        <strain evidence="7 8">DSM 101727</strain>
    </source>
</reference>
<evidence type="ECO:0000313" key="7">
    <source>
        <dbReference type="EMBL" id="RZS45002.1"/>
    </source>
</evidence>
<evidence type="ECO:0000256" key="3">
    <source>
        <dbReference type="ARBA" id="ARBA00022692"/>
    </source>
</evidence>
<comment type="caution">
    <text evidence="7">The sequence shown here is derived from an EMBL/GenBank/DDBJ whole genome shotgun (WGS) entry which is preliminary data.</text>
</comment>
<feature type="transmembrane region" description="Helical" evidence="6">
    <location>
        <begin position="41"/>
        <end position="66"/>
    </location>
</feature>
<feature type="transmembrane region" description="Helical" evidence="6">
    <location>
        <begin position="72"/>
        <end position="92"/>
    </location>
</feature>
<accession>A0A4Q7L996</accession>
<dbReference type="InterPro" id="IPR001123">
    <property type="entry name" value="LeuE-type"/>
</dbReference>
<feature type="transmembrane region" description="Helical" evidence="6">
    <location>
        <begin position="6"/>
        <end position="29"/>
    </location>
</feature>
<keyword evidence="4 6" id="KW-1133">Transmembrane helix</keyword>
<comment type="subcellular location">
    <subcellularLocation>
        <location evidence="1">Cell membrane</location>
        <topology evidence="1">Multi-pass membrane protein</topology>
    </subcellularLocation>
</comment>
<dbReference type="Proteomes" id="UP000294257">
    <property type="component" value="Unassembled WGS sequence"/>
</dbReference>